<dbReference type="GO" id="GO:0003700">
    <property type="term" value="F:DNA-binding transcription factor activity"/>
    <property type="evidence" value="ECO:0007669"/>
    <property type="project" value="TreeGrafter"/>
</dbReference>
<dbReference type="STRING" id="28445.BHQ20_23810"/>
<dbReference type="PANTHER" id="PTHR30055">
    <property type="entry name" value="HTH-TYPE TRANSCRIPTIONAL REGULATOR RUTR"/>
    <property type="match status" value="1"/>
</dbReference>
<dbReference type="SUPFAM" id="SSF46689">
    <property type="entry name" value="Homeodomain-like"/>
    <property type="match status" value="1"/>
</dbReference>
<protein>
    <submittedName>
        <fullName evidence="6">TetR family transcriptional regulator</fullName>
    </submittedName>
</protein>
<dbReference type="InterPro" id="IPR036271">
    <property type="entry name" value="Tet_transcr_reg_TetR-rel_C_sf"/>
</dbReference>
<evidence type="ECO:0000256" key="2">
    <source>
        <dbReference type="ARBA" id="ARBA00023125"/>
    </source>
</evidence>
<organism evidence="6 7">
    <name type="scientific">Mycobacterium intermedium</name>
    <dbReference type="NCBI Taxonomy" id="28445"/>
    <lineage>
        <taxon>Bacteria</taxon>
        <taxon>Bacillati</taxon>
        <taxon>Actinomycetota</taxon>
        <taxon>Actinomycetes</taxon>
        <taxon>Mycobacteriales</taxon>
        <taxon>Mycobacteriaceae</taxon>
        <taxon>Mycobacterium</taxon>
        <taxon>Mycobacterium simiae complex</taxon>
    </lineage>
</organism>
<comment type="caution">
    <text evidence="6">The sequence shown here is derived from an EMBL/GenBank/DDBJ whole genome shotgun (WGS) entry which is preliminary data.</text>
</comment>
<sequence>MKRAEVVRGYGGVSAADRIAERRRKLLAAGRRIWGESGVSDVTIRGVCAAAGLTPRYFYEQFPNREALLFAVSDDVRDELLQAIVLAGIGDPGTLKDKLRSAIQAFLEILAADPHIHRIATQDVSSVAGLAEHRTRILDMIADAVVQYTPDVLGPDTPNRQEWKRVAQFIVGGANQLIENWLDDPKEPPAELAAAIANLCVAAVGGIAHSYKKSGSLS</sequence>
<evidence type="ECO:0000256" key="3">
    <source>
        <dbReference type="ARBA" id="ARBA00023163"/>
    </source>
</evidence>
<dbReference type="RefSeq" id="WP_069421628.1">
    <property type="nucleotide sequence ID" value="NZ_CBCRZH010000072.1"/>
</dbReference>
<evidence type="ECO:0000313" key="7">
    <source>
        <dbReference type="Proteomes" id="UP000192739"/>
    </source>
</evidence>
<feature type="domain" description="HTH tetR-type" evidence="5">
    <location>
        <begin position="20"/>
        <end position="80"/>
    </location>
</feature>
<dbReference type="Proteomes" id="UP000192739">
    <property type="component" value="Unassembled WGS sequence"/>
</dbReference>
<dbReference type="PROSITE" id="PS50977">
    <property type="entry name" value="HTH_TETR_2"/>
    <property type="match status" value="1"/>
</dbReference>
<reference evidence="6 7" key="1">
    <citation type="submission" date="2017-02" db="EMBL/GenBank/DDBJ databases">
        <title>The new phylogeny of genus Mycobacterium.</title>
        <authorList>
            <person name="Tortoli E."/>
            <person name="Trovato A."/>
            <person name="Cirillo D.M."/>
        </authorList>
    </citation>
    <scope>NUCLEOTIDE SEQUENCE [LARGE SCALE GENOMIC DNA]</scope>
    <source>
        <strain evidence="6 7">DSM 44049</strain>
    </source>
</reference>
<dbReference type="InterPro" id="IPR009057">
    <property type="entry name" value="Homeodomain-like_sf"/>
</dbReference>
<dbReference type="InterPro" id="IPR050109">
    <property type="entry name" value="HTH-type_TetR-like_transc_reg"/>
</dbReference>
<proteinExistence type="predicted"/>
<keyword evidence="2 4" id="KW-0238">DNA-binding</keyword>
<dbReference type="Gene3D" id="1.10.357.10">
    <property type="entry name" value="Tetracycline Repressor, domain 2"/>
    <property type="match status" value="1"/>
</dbReference>
<evidence type="ECO:0000256" key="1">
    <source>
        <dbReference type="ARBA" id="ARBA00023015"/>
    </source>
</evidence>
<keyword evidence="7" id="KW-1185">Reference proteome</keyword>
<accession>A0A1E3S7F4</accession>
<dbReference type="EMBL" id="MVHT01000057">
    <property type="protein sequence ID" value="ORA99665.1"/>
    <property type="molecule type" value="Genomic_DNA"/>
</dbReference>
<evidence type="ECO:0000313" key="6">
    <source>
        <dbReference type="EMBL" id="ORA99665.1"/>
    </source>
</evidence>
<evidence type="ECO:0000256" key="4">
    <source>
        <dbReference type="PROSITE-ProRule" id="PRU00335"/>
    </source>
</evidence>
<name>A0A1E3S7F4_MYCIE</name>
<dbReference type="AlphaFoldDB" id="A0A1E3S7F4"/>
<keyword evidence="1" id="KW-0805">Transcription regulation</keyword>
<feature type="DNA-binding region" description="H-T-H motif" evidence="4">
    <location>
        <begin position="43"/>
        <end position="62"/>
    </location>
</feature>
<dbReference type="PANTHER" id="PTHR30055:SF234">
    <property type="entry name" value="HTH-TYPE TRANSCRIPTIONAL REGULATOR BETI"/>
    <property type="match status" value="1"/>
</dbReference>
<keyword evidence="3" id="KW-0804">Transcription</keyword>
<dbReference type="OrthoDB" id="9790413at2"/>
<evidence type="ECO:0000259" key="5">
    <source>
        <dbReference type="PROSITE" id="PS50977"/>
    </source>
</evidence>
<gene>
    <name evidence="6" type="ORF">BST27_19135</name>
</gene>
<dbReference type="Pfam" id="PF00440">
    <property type="entry name" value="TetR_N"/>
    <property type="match status" value="1"/>
</dbReference>
<dbReference type="SUPFAM" id="SSF48498">
    <property type="entry name" value="Tetracyclin repressor-like, C-terminal domain"/>
    <property type="match status" value="1"/>
</dbReference>
<dbReference type="InterPro" id="IPR001647">
    <property type="entry name" value="HTH_TetR"/>
</dbReference>
<dbReference type="GO" id="GO:0000976">
    <property type="term" value="F:transcription cis-regulatory region binding"/>
    <property type="evidence" value="ECO:0007669"/>
    <property type="project" value="TreeGrafter"/>
</dbReference>